<evidence type="ECO:0000313" key="2">
    <source>
        <dbReference type="EMBL" id="GAA2125410.1"/>
    </source>
</evidence>
<feature type="region of interest" description="Disordered" evidence="1">
    <location>
        <begin position="50"/>
        <end position="88"/>
    </location>
</feature>
<sequence>MPTARTNAVPSRYPPRLCAQSAQVSTAHQFPGRECAVAAKWVRRDGLGPEIRQEDNAPAAQNARTKPTVTGAARSFFKGPATENGVLA</sequence>
<keyword evidence="3" id="KW-1185">Reference proteome</keyword>
<evidence type="ECO:0000313" key="3">
    <source>
        <dbReference type="Proteomes" id="UP001500102"/>
    </source>
</evidence>
<dbReference type="Proteomes" id="UP001500102">
    <property type="component" value="Unassembled WGS sequence"/>
</dbReference>
<comment type="caution">
    <text evidence="2">The sequence shown here is derived from an EMBL/GenBank/DDBJ whole genome shotgun (WGS) entry which is preliminary data.</text>
</comment>
<dbReference type="EMBL" id="BAAAQB010000005">
    <property type="protein sequence ID" value="GAA2125410.1"/>
    <property type="molecule type" value="Genomic_DNA"/>
</dbReference>
<organism evidence="2 3">
    <name type="scientific">Arthrobacter humicola</name>
    <dbReference type="NCBI Taxonomy" id="409291"/>
    <lineage>
        <taxon>Bacteria</taxon>
        <taxon>Bacillati</taxon>
        <taxon>Actinomycetota</taxon>
        <taxon>Actinomycetes</taxon>
        <taxon>Micrococcales</taxon>
        <taxon>Micrococcaceae</taxon>
        <taxon>Arthrobacter</taxon>
    </lineage>
</organism>
<name>A0ABN2YCL8_9MICC</name>
<accession>A0ABN2YCL8</accession>
<evidence type="ECO:0000256" key="1">
    <source>
        <dbReference type="SAM" id="MobiDB-lite"/>
    </source>
</evidence>
<gene>
    <name evidence="2" type="ORF">GCM10009825_01700</name>
</gene>
<protein>
    <submittedName>
        <fullName evidence="2">Uncharacterized protein</fullName>
    </submittedName>
</protein>
<proteinExistence type="predicted"/>
<reference evidence="2 3" key="1">
    <citation type="journal article" date="2019" name="Int. J. Syst. Evol. Microbiol.">
        <title>The Global Catalogue of Microorganisms (GCM) 10K type strain sequencing project: providing services to taxonomists for standard genome sequencing and annotation.</title>
        <authorList>
            <consortium name="The Broad Institute Genomics Platform"/>
            <consortium name="The Broad Institute Genome Sequencing Center for Infectious Disease"/>
            <person name="Wu L."/>
            <person name="Ma J."/>
        </authorList>
    </citation>
    <scope>NUCLEOTIDE SEQUENCE [LARGE SCALE GENOMIC DNA]</scope>
    <source>
        <strain evidence="2 3">JCM 15921</strain>
    </source>
</reference>